<sequence>MLTPLDAIAEGSPLNMRIIHRLTQYQRLYQKFGDQLAATTVGELADLLFCSERHARTLIQQLQSNDWLSWHSQVGRGKRAQLQCLKTPDTLRATYLKLFLEQGDHQAALALAQLEPERLQTLLNPHMGGQWQADSPILRIPYYRELEPLNPMLSTGRAEQHLIYTLHAGLTRFNTGDPQPKPDLAHHWQVSDDGLTWQFFLRSQLRWHNGEHIRGEQLLQTLALLQANPRSEPNFANISAIDLSHALCLKFTLIKPDYWLAHRLADLPCRLFHPDNPQLGAGPFKLATFDQRLVRLEQHEYYHLQHPYLEIIEYWITPNLVMPSTDGSCQHPVRITIGQEEDYPLARPVQRSMSLGFCYLAVNQHLSNMTPQQITKLLMIVQTSGILEELSMSRGVITPSHEMLPGWPIPHFVSDDNPALPTHLILTYQPPMELKSVAEQLKNLLVAQGCTLEIRASHDKQWKGTHQIESADLLLADHLVGESPEATMESWLRLDPLWRGILSSEQLLQQQKILTDIQQIELESERFRQLQAYYNNLMQSGLILPLFNYQYQVNAPPRINGVTLTAYGWFDFSQAWLPPTTT</sequence>
<dbReference type="Pfam" id="PF12793">
    <property type="entry name" value="SgrR_N"/>
    <property type="match status" value="1"/>
</dbReference>
<evidence type="ECO:0000313" key="4">
    <source>
        <dbReference type="Proteomes" id="UP000043316"/>
    </source>
</evidence>
<dbReference type="EMBL" id="CWJI01000003">
    <property type="protein sequence ID" value="CRY54961.1"/>
    <property type="molecule type" value="Genomic_DNA"/>
</dbReference>
<feature type="domain" description="Transcriptional regulator SgrR N-terminal HTH" evidence="2">
    <location>
        <begin position="22"/>
        <end position="134"/>
    </location>
</feature>
<proteinExistence type="predicted"/>
<dbReference type="Proteomes" id="UP000043316">
    <property type="component" value="Unassembled WGS sequence"/>
</dbReference>
<dbReference type="Pfam" id="PF00496">
    <property type="entry name" value="SBP_bac_5"/>
    <property type="match status" value="1"/>
</dbReference>
<dbReference type="InterPro" id="IPR025370">
    <property type="entry name" value="SgrR_HTH_N"/>
</dbReference>
<feature type="domain" description="Solute-binding protein family 5" evidence="1">
    <location>
        <begin position="179"/>
        <end position="318"/>
    </location>
</feature>
<dbReference type="PANTHER" id="PTHR30290:SF19">
    <property type="entry name" value="ABC TRANSPORTER PERIPLASMIC BINDING PROTEIN"/>
    <property type="match status" value="1"/>
</dbReference>
<protein>
    <submittedName>
        <fullName evidence="3">Oligopeptide ABC transporter, periplasmic oligopeptide-binding protein OppA</fullName>
    </submittedName>
</protein>
<dbReference type="InterPro" id="IPR039424">
    <property type="entry name" value="SBP_5"/>
</dbReference>
<dbReference type="AlphaFoldDB" id="A0A0H5MD18"/>
<evidence type="ECO:0000259" key="1">
    <source>
        <dbReference type="Pfam" id="PF00496"/>
    </source>
</evidence>
<accession>A0A0H5MD18</accession>
<name>A0A0H5MD18_YERIN</name>
<dbReference type="PANTHER" id="PTHR30290">
    <property type="entry name" value="PERIPLASMIC BINDING COMPONENT OF ABC TRANSPORTER"/>
    <property type="match status" value="1"/>
</dbReference>
<organism evidence="3 4">
    <name type="scientific">Yersinia intermedia</name>
    <dbReference type="NCBI Taxonomy" id="631"/>
    <lineage>
        <taxon>Bacteria</taxon>
        <taxon>Pseudomonadati</taxon>
        <taxon>Pseudomonadota</taxon>
        <taxon>Gammaproteobacteria</taxon>
        <taxon>Enterobacterales</taxon>
        <taxon>Yersiniaceae</taxon>
        <taxon>Yersinia</taxon>
    </lineage>
</organism>
<dbReference type="SUPFAM" id="SSF53850">
    <property type="entry name" value="Periplasmic binding protein-like II"/>
    <property type="match status" value="1"/>
</dbReference>
<evidence type="ECO:0000313" key="3">
    <source>
        <dbReference type="EMBL" id="CRY54961.1"/>
    </source>
</evidence>
<dbReference type="InterPro" id="IPR000914">
    <property type="entry name" value="SBP_5_dom"/>
</dbReference>
<gene>
    <name evidence="3" type="primary">sgrR_3</name>
    <name evidence="3" type="ORF">ERS008476_01934</name>
</gene>
<dbReference type="GO" id="GO:0015833">
    <property type="term" value="P:peptide transport"/>
    <property type="evidence" value="ECO:0007669"/>
    <property type="project" value="TreeGrafter"/>
</dbReference>
<dbReference type="GO" id="GO:1904680">
    <property type="term" value="F:peptide transmembrane transporter activity"/>
    <property type="evidence" value="ECO:0007669"/>
    <property type="project" value="TreeGrafter"/>
</dbReference>
<evidence type="ECO:0000259" key="2">
    <source>
        <dbReference type="Pfam" id="PF12793"/>
    </source>
</evidence>
<dbReference type="Gene3D" id="3.40.190.10">
    <property type="entry name" value="Periplasmic binding protein-like II"/>
    <property type="match status" value="1"/>
</dbReference>
<reference evidence="4" key="1">
    <citation type="submission" date="2015-03" db="EMBL/GenBank/DDBJ databases">
        <authorList>
            <consortium name="Pathogen Informatics"/>
        </authorList>
    </citation>
    <scope>NUCLEOTIDE SEQUENCE [LARGE SCALE GENOMIC DNA]</scope>
    <source>
        <strain evidence="4">R148</strain>
    </source>
</reference>